<dbReference type="Proteomes" id="UP001212841">
    <property type="component" value="Unassembled WGS sequence"/>
</dbReference>
<gene>
    <name evidence="1" type="ORF">HK097_010066</name>
</gene>
<organism evidence="1 2">
    <name type="scientific">Rhizophlyctis rosea</name>
    <dbReference type="NCBI Taxonomy" id="64517"/>
    <lineage>
        <taxon>Eukaryota</taxon>
        <taxon>Fungi</taxon>
        <taxon>Fungi incertae sedis</taxon>
        <taxon>Chytridiomycota</taxon>
        <taxon>Chytridiomycota incertae sedis</taxon>
        <taxon>Chytridiomycetes</taxon>
        <taxon>Rhizophlyctidales</taxon>
        <taxon>Rhizophlyctidaceae</taxon>
        <taxon>Rhizophlyctis</taxon>
    </lineage>
</organism>
<protein>
    <submittedName>
        <fullName evidence="1">Uncharacterized protein</fullName>
    </submittedName>
</protein>
<evidence type="ECO:0000313" key="2">
    <source>
        <dbReference type="Proteomes" id="UP001212841"/>
    </source>
</evidence>
<sequence>MIEAKRMSDYIRMVSLHDRCSTTEERAVVETQALALGVTAFVQEGLTKQQIREEAEVIITIQQNLEDHLVSGVTPAPASSKRRN</sequence>
<reference evidence="1" key="1">
    <citation type="submission" date="2020-05" db="EMBL/GenBank/DDBJ databases">
        <title>Phylogenomic resolution of chytrid fungi.</title>
        <authorList>
            <person name="Stajich J.E."/>
            <person name="Amses K."/>
            <person name="Simmons R."/>
            <person name="Seto K."/>
            <person name="Myers J."/>
            <person name="Bonds A."/>
            <person name="Quandt C.A."/>
            <person name="Barry K."/>
            <person name="Liu P."/>
            <person name="Grigoriev I."/>
            <person name="Longcore J.E."/>
            <person name="James T.Y."/>
        </authorList>
    </citation>
    <scope>NUCLEOTIDE SEQUENCE</scope>
    <source>
        <strain evidence="1">JEL0318</strain>
    </source>
</reference>
<accession>A0AAD5S9N8</accession>
<name>A0AAD5S9N8_9FUNG</name>
<evidence type="ECO:0000313" key="1">
    <source>
        <dbReference type="EMBL" id="KAJ3048924.1"/>
    </source>
</evidence>
<dbReference type="EMBL" id="JADGJD010000717">
    <property type="protein sequence ID" value="KAJ3048924.1"/>
    <property type="molecule type" value="Genomic_DNA"/>
</dbReference>
<keyword evidence="2" id="KW-1185">Reference proteome</keyword>
<proteinExistence type="predicted"/>
<comment type="caution">
    <text evidence="1">The sequence shown here is derived from an EMBL/GenBank/DDBJ whole genome shotgun (WGS) entry which is preliminary data.</text>
</comment>
<dbReference type="AlphaFoldDB" id="A0AAD5S9N8"/>